<dbReference type="Proteomes" id="UP000269396">
    <property type="component" value="Unassembled WGS sequence"/>
</dbReference>
<dbReference type="EMBL" id="UZAL01038736">
    <property type="protein sequence ID" value="VDP74240.1"/>
    <property type="molecule type" value="Genomic_DNA"/>
</dbReference>
<organism evidence="2 3">
    <name type="scientific">Schistosoma mattheei</name>
    <dbReference type="NCBI Taxonomy" id="31246"/>
    <lineage>
        <taxon>Eukaryota</taxon>
        <taxon>Metazoa</taxon>
        <taxon>Spiralia</taxon>
        <taxon>Lophotrochozoa</taxon>
        <taxon>Platyhelminthes</taxon>
        <taxon>Trematoda</taxon>
        <taxon>Digenea</taxon>
        <taxon>Strigeidida</taxon>
        <taxon>Schistosomatoidea</taxon>
        <taxon>Schistosomatidae</taxon>
        <taxon>Schistosoma</taxon>
    </lineage>
</organism>
<feature type="region of interest" description="Disordered" evidence="1">
    <location>
        <begin position="149"/>
        <end position="176"/>
    </location>
</feature>
<name>A0A183PSV8_9TREM</name>
<reference evidence="2 3" key="1">
    <citation type="submission" date="2018-11" db="EMBL/GenBank/DDBJ databases">
        <authorList>
            <consortium name="Pathogen Informatics"/>
        </authorList>
    </citation>
    <scope>NUCLEOTIDE SEQUENCE [LARGE SCALE GENOMIC DNA]</scope>
    <source>
        <strain>Denwood</strain>
        <strain evidence="3">Zambia</strain>
    </source>
</reference>
<gene>
    <name evidence="2" type="ORF">SMTD_LOCUS17444</name>
</gene>
<dbReference type="AlphaFoldDB" id="A0A183PSV8"/>
<evidence type="ECO:0000313" key="3">
    <source>
        <dbReference type="Proteomes" id="UP000269396"/>
    </source>
</evidence>
<feature type="compositionally biased region" description="Polar residues" evidence="1">
    <location>
        <begin position="149"/>
        <end position="165"/>
    </location>
</feature>
<proteinExistence type="predicted"/>
<accession>A0A183PSV8</accession>
<evidence type="ECO:0000313" key="2">
    <source>
        <dbReference type="EMBL" id="VDP74240.1"/>
    </source>
</evidence>
<keyword evidence="3" id="KW-1185">Reference proteome</keyword>
<evidence type="ECO:0000256" key="1">
    <source>
        <dbReference type="SAM" id="MobiDB-lite"/>
    </source>
</evidence>
<sequence length="193" mass="22785">MKSDHEMFHAEKENLIQTNQHLEQIILRKIENEKKLLEDNEILDKLIQDLREQLTTYTMYKTKSNESNNLEDDRLHHRHHLAGHECSNCEYLQKQLNGYIYLYGELIDPNIQDISDNCSIEELTEKRKKNMTNDKICAKLDHPIKISDINDQSNENVNPNETLMKSHSDYSSSNDSSSIHEHVNKWCNTKCMR</sequence>
<protein>
    <submittedName>
        <fullName evidence="2">Uncharacterized protein</fullName>
    </submittedName>
</protein>